<comment type="caution">
    <text evidence="1">The sequence shown here is derived from an EMBL/GenBank/DDBJ whole genome shotgun (WGS) entry which is preliminary data.</text>
</comment>
<sequence length="116" mass="12777">MAPSLAQAPVPLALQSLEKGAWEAAPRASEEKVRNICLGDPRQLLQLHHQRKHCTFHVVEDRANSVIVHYSCPGAGQGRTMLRIETSRLVQIHTQGVASGAPFALAYEARRKGECR</sequence>
<organism evidence="1 2">
    <name type="scientific">Rhizorhapis suberifaciens</name>
    <name type="common">corky root of lettuce</name>
    <dbReference type="NCBI Taxonomy" id="13656"/>
    <lineage>
        <taxon>Bacteria</taxon>
        <taxon>Pseudomonadati</taxon>
        <taxon>Pseudomonadota</taxon>
        <taxon>Alphaproteobacteria</taxon>
        <taxon>Sphingomonadales</taxon>
        <taxon>Sphingomonadaceae</taxon>
        <taxon>Rhizorhapis</taxon>
    </lineage>
</organism>
<dbReference type="Proteomes" id="UP000575068">
    <property type="component" value="Unassembled WGS sequence"/>
</dbReference>
<evidence type="ECO:0000313" key="2">
    <source>
        <dbReference type="Proteomes" id="UP000575068"/>
    </source>
</evidence>
<keyword evidence="2" id="KW-1185">Reference proteome</keyword>
<gene>
    <name evidence="1" type="ORF">HNQ99_001432</name>
</gene>
<proteinExistence type="predicted"/>
<reference evidence="1 2" key="1">
    <citation type="submission" date="2020-08" db="EMBL/GenBank/DDBJ databases">
        <title>Genomic Encyclopedia of Type Strains, Phase IV (KMG-IV): sequencing the most valuable type-strain genomes for metagenomic binning, comparative biology and taxonomic classification.</title>
        <authorList>
            <person name="Goeker M."/>
        </authorList>
    </citation>
    <scope>NUCLEOTIDE SEQUENCE [LARGE SCALE GENOMIC DNA]</scope>
    <source>
        <strain evidence="1 2">DSM 7465</strain>
    </source>
</reference>
<protein>
    <submittedName>
        <fullName evidence="1">Uncharacterized protein</fullName>
    </submittedName>
</protein>
<evidence type="ECO:0000313" key="1">
    <source>
        <dbReference type="EMBL" id="MBB4641128.1"/>
    </source>
</evidence>
<accession>A0A840HU95</accession>
<dbReference type="AlphaFoldDB" id="A0A840HU95"/>
<dbReference type="RefSeq" id="WP_184474933.1">
    <property type="nucleotide sequence ID" value="NZ_JACHOV010000004.1"/>
</dbReference>
<dbReference type="EMBL" id="JACHOV010000004">
    <property type="protein sequence ID" value="MBB4641128.1"/>
    <property type="molecule type" value="Genomic_DNA"/>
</dbReference>
<name>A0A840HU95_9SPHN</name>